<dbReference type="PANTHER" id="PTHR43751:SF1">
    <property type="entry name" value="SULFATASE ATSG-RELATED"/>
    <property type="match status" value="1"/>
</dbReference>
<dbReference type="InterPro" id="IPR017850">
    <property type="entry name" value="Alkaline_phosphatase_core_sf"/>
</dbReference>
<dbReference type="Pfam" id="PF00884">
    <property type="entry name" value="Sulfatase"/>
    <property type="match status" value="1"/>
</dbReference>
<dbReference type="STRING" id="1232681.ADIS_1204"/>
<evidence type="ECO:0000313" key="3">
    <source>
        <dbReference type="Proteomes" id="UP000013909"/>
    </source>
</evidence>
<comment type="caution">
    <text evidence="2">The sequence shown here is derived from an EMBL/GenBank/DDBJ whole genome shotgun (WGS) entry which is preliminary data.</text>
</comment>
<keyword evidence="3" id="KW-1185">Reference proteome</keyword>
<evidence type="ECO:0000259" key="1">
    <source>
        <dbReference type="Pfam" id="PF00884"/>
    </source>
</evidence>
<reference evidence="2 3" key="1">
    <citation type="submission" date="2013-02" db="EMBL/GenBank/DDBJ databases">
        <title>A novel strain isolated from Lonar lake, Maharashtra, India.</title>
        <authorList>
            <person name="Singh A."/>
        </authorList>
    </citation>
    <scope>NUCLEOTIDE SEQUENCE [LARGE SCALE GENOMIC DNA]</scope>
    <source>
        <strain evidence="2 3">AK24</strain>
    </source>
</reference>
<dbReference type="PANTHER" id="PTHR43751">
    <property type="entry name" value="SULFATASE"/>
    <property type="match status" value="1"/>
</dbReference>
<gene>
    <name evidence="2" type="ORF">ADIS_1204</name>
</gene>
<dbReference type="InterPro" id="IPR000917">
    <property type="entry name" value="Sulfatase_N"/>
</dbReference>
<accession>R7ZW20</accession>
<name>R7ZW20_9BACT</name>
<protein>
    <recommendedName>
        <fullName evidence="1">Sulfatase N-terminal domain-containing protein</fullName>
    </recommendedName>
</protein>
<proteinExistence type="predicted"/>
<dbReference type="Gene3D" id="3.40.720.10">
    <property type="entry name" value="Alkaline Phosphatase, subunit A"/>
    <property type="match status" value="1"/>
</dbReference>
<organism evidence="2 3">
    <name type="scientific">Lunatimonas lonarensis</name>
    <dbReference type="NCBI Taxonomy" id="1232681"/>
    <lineage>
        <taxon>Bacteria</taxon>
        <taxon>Pseudomonadati</taxon>
        <taxon>Bacteroidota</taxon>
        <taxon>Cytophagia</taxon>
        <taxon>Cytophagales</taxon>
        <taxon>Cyclobacteriaceae</taxon>
    </lineage>
</organism>
<dbReference type="AlphaFoldDB" id="R7ZW20"/>
<feature type="domain" description="Sulfatase N-terminal" evidence="1">
    <location>
        <begin position="17"/>
        <end position="302"/>
    </location>
</feature>
<dbReference type="CDD" id="cd16027">
    <property type="entry name" value="SGSH"/>
    <property type="match status" value="1"/>
</dbReference>
<evidence type="ECO:0000313" key="2">
    <source>
        <dbReference type="EMBL" id="EON78341.1"/>
    </source>
</evidence>
<dbReference type="SUPFAM" id="SSF53649">
    <property type="entry name" value="Alkaline phosphatase-like"/>
    <property type="match status" value="1"/>
</dbReference>
<dbReference type="EMBL" id="AQHR01000040">
    <property type="protein sequence ID" value="EON78341.1"/>
    <property type="molecule type" value="Genomic_DNA"/>
</dbReference>
<sequence>MHSDQPPTYSLKEGKRPNILFVISDDQSYPHASVYGEDWLKTPAFDRVAREGVLFTQAYTASPGCSPSRAAILTGLNCWQLEDAGTHASAFPAKFTVFPDVLEELGYHVGFTQKGWGPGNWEISGRKRNPAGNPYQEKRLQAPTTGIVSNDYAANFVDFLADRASEQPFCFWFGAAEPHRDFEAGSGLASGKDPLAVNVPAFLPDTPEIRSDLLDYALEIEWYDHHLGRMLAHLDSIGELDNTLIIVTADNGMAFPRAKATMYEHGIHVPLAIRWGQWAKPGRILDHLVSLIDVAPTILEAAMGEAYAAYAQENPVEGKSMVALLGGDRTENAVDVDRPVFSSRERHSSSRWNNLGYPQRAMRKGNLLYIRNFAPARWPAGAPQKFLDAGTLGPEHGGYHDIDGCPTLDFLIDNRDHPTYGTYFQLAVAKRPEEELFDLTSDPFCLNNLATQKSYEATLAEVRDEMETYLRRTGDPRVTGNGEIFETYIRYSPIREFPEPDWLNQPESIDLKSN</sequence>
<dbReference type="InterPro" id="IPR052701">
    <property type="entry name" value="GAG_Ulvan_Degrading_Sulfatases"/>
</dbReference>
<dbReference type="PATRIC" id="fig|1288963.3.peg.1201"/>
<dbReference type="Proteomes" id="UP000013909">
    <property type="component" value="Unassembled WGS sequence"/>
</dbReference>